<evidence type="ECO:0000313" key="1">
    <source>
        <dbReference type="EMBL" id="VDL87520.1"/>
    </source>
</evidence>
<organism evidence="3">
    <name type="scientific">Nippostrongylus brasiliensis</name>
    <name type="common">Rat hookworm</name>
    <dbReference type="NCBI Taxonomy" id="27835"/>
    <lineage>
        <taxon>Eukaryota</taxon>
        <taxon>Metazoa</taxon>
        <taxon>Ecdysozoa</taxon>
        <taxon>Nematoda</taxon>
        <taxon>Chromadorea</taxon>
        <taxon>Rhabditida</taxon>
        <taxon>Rhabditina</taxon>
        <taxon>Rhabditomorpha</taxon>
        <taxon>Strongyloidea</taxon>
        <taxon>Heligmosomidae</taxon>
        <taxon>Nippostrongylus</taxon>
    </lineage>
</organism>
<name>A0A0N4YZB0_NIPBR</name>
<gene>
    <name evidence="1" type="ORF">NBR_LOCUS22583</name>
</gene>
<evidence type="ECO:0000313" key="2">
    <source>
        <dbReference type="Proteomes" id="UP000271162"/>
    </source>
</evidence>
<dbReference type="EMBL" id="UYSL01028423">
    <property type="protein sequence ID" value="VDL87520.1"/>
    <property type="molecule type" value="Genomic_DNA"/>
</dbReference>
<evidence type="ECO:0000313" key="3">
    <source>
        <dbReference type="WBParaSite" id="NBR_0002258201-mRNA-1"/>
    </source>
</evidence>
<dbReference type="WBParaSite" id="NBR_0002258201-mRNA-1">
    <property type="protein sequence ID" value="NBR_0002258201-mRNA-1"/>
    <property type="gene ID" value="NBR_0002258201"/>
</dbReference>
<reference evidence="1 2" key="2">
    <citation type="submission" date="2018-11" db="EMBL/GenBank/DDBJ databases">
        <authorList>
            <consortium name="Pathogen Informatics"/>
        </authorList>
    </citation>
    <scope>NUCLEOTIDE SEQUENCE [LARGE SCALE GENOMIC DNA]</scope>
</reference>
<accession>A0A0N4YZB0</accession>
<proteinExistence type="predicted"/>
<protein>
    <submittedName>
        <fullName evidence="1 3">Uncharacterized protein</fullName>
    </submittedName>
</protein>
<dbReference type="Proteomes" id="UP000271162">
    <property type="component" value="Unassembled WGS sequence"/>
</dbReference>
<keyword evidence="2" id="KW-1185">Reference proteome</keyword>
<sequence length="45" mass="5233">MRNIIFEGINESSYPGIFQVTWCPRRRTASTCHVTLVSRAVYLKM</sequence>
<reference evidence="3" key="1">
    <citation type="submission" date="2017-02" db="UniProtKB">
        <authorList>
            <consortium name="WormBaseParasite"/>
        </authorList>
    </citation>
    <scope>IDENTIFICATION</scope>
</reference>
<dbReference type="AlphaFoldDB" id="A0A0N4YZB0"/>